<dbReference type="AlphaFoldDB" id="K0KL63"/>
<name>K0KL63_WICCF</name>
<evidence type="ECO:0000313" key="2">
    <source>
        <dbReference type="Proteomes" id="UP000009328"/>
    </source>
</evidence>
<sequence length="93" mass="10349">MQAGLNSQIHTQITLLKELLSGIKYDNDYGNVVESEKSIVKIRNKTRLLLNLVGSKKQLSLNSMDELNGVITGLEQDKSQQTIGSLTNDEGMW</sequence>
<reference evidence="1 2" key="1">
    <citation type="journal article" date="2012" name="Eukaryot. Cell">
        <title>Draft genome sequence of Wickerhamomyces ciferrii NRRL Y-1031 F-60-10.</title>
        <authorList>
            <person name="Schneider J."/>
            <person name="Andrea H."/>
            <person name="Blom J."/>
            <person name="Jaenicke S."/>
            <person name="Ruckert C."/>
            <person name="Schorsch C."/>
            <person name="Szczepanowski R."/>
            <person name="Farwick M."/>
            <person name="Goesmann A."/>
            <person name="Puhler A."/>
            <person name="Schaffer S."/>
            <person name="Tauch A."/>
            <person name="Kohler T."/>
            <person name="Brinkrolf K."/>
        </authorList>
    </citation>
    <scope>NUCLEOTIDE SEQUENCE [LARGE SCALE GENOMIC DNA]</scope>
    <source>
        <strain evidence="2">ATCC 14091 / BCRC 22168 / CBS 111 / JCM 3599 / NBRC 0793 / NRRL Y-1031 F-60-10</strain>
    </source>
</reference>
<evidence type="ECO:0000313" key="1">
    <source>
        <dbReference type="EMBL" id="CCH42154.1"/>
    </source>
</evidence>
<comment type="caution">
    <text evidence="1">The sequence shown here is derived from an EMBL/GenBank/DDBJ whole genome shotgun (WGS) entry which is preliminary data.</text>
</comment>
<proteinExistence type="predicted"/>
<dbReference type="InParanoid" id="K0KL63"/>
<gene>
    <name evidence="1" type="ORF">BN7_1699</name>
</gene>
<dbReference type="EMBL" id="CAIF01000039">
    <property type="protein sequence ID" value="CCH42154.1"/>
    <property type="molecule type" value="Genomic_DNA"/>
</dbReference>
<organism evidence="1 2">
    <name type="scientific">Wickerhamomyces ciferrii (strain ATCC 14091 / BCRC 22168 / CBS 111 / JCM 3599 / NBRC 0793 / NRRL Y-1031 F-60-10)</name>
    <name type="common">Yeast</name>
    <name type="synonym">Pichia ciferrii</name>
    <dbReference type="NCBI Taxonomy" id="1206466"/>
    <lineage>
        <taxon>Eukaryota</taxon>
        <taxon>Fungi</taxon>
        <taxon>Dikarya</taxon>
        <taxon>Ascomycota</taxon>
        <taxon>Saccharomycotina</taxon>
        <taxon>Saccharomycetes</taxon>
        <taxon>Phaffomycetales</taxon>
        <taxon>Wickerhamomycetaceae</taxon>
        <taxon>Wickerhamomyces</taxon>
    </lineage>
</organism>
<dbReference type="HOGENOM" id="CLU_2401358_0_0_1"/>
<keyword evidence="2" id="KW-1185">Reference proteome</keyword>
<dbReference type="Proteomes" id="UP000009328">
    <property type="component" value="Unassembled WGS sequence"/>
</dbReference>
<accession>K0KL63</accession>
<protein>
    <submittedName>
        <fullName evidence="1">Uncharacterized protein</fullName>
    </submittedName>
</protein>